<gene>
    <name evidence="1" type="ORF">GCM10023209_13630</name>
</gene>
<protein>
    <recommendedName>
        <fullName evidence="3">HPt domain-containing protein</fullName>
    </recommendedName>
</protein>
<dbReference type="InterPro" id="IPR036641">
    <property type="entry name" value="HPT_dom_sf"/>
</dbReference>
<dbReference type="Proteomes" id="UP001499910">
    <property type="component" value="Unassembled WGS sequence"/>
</dbReference>
<reference evidence="2" key="1">
    <citation type="journal article" date="2019" name="Int. J. Syst. Evol. Microbiol.">
        <title>The Global Catalogue of Microorganisms (GCM) 10K type strain sequencing project: providing services to taxonomists for standard genome sequencing and annotation.</title>
        <authorList>
            <consortium name="The Broad Institute Genomics Platform"/>
            <consortium name="The Broad Institute Genome Sequencing Center for Infectious Disease"/>
            <person name="Wu L."/>
            <person name="Ma J."/>
        </authorList>
    </citation>
    <scope>NUCLEOTIDE SEQUENCE [LARGE SCALE GENOMIC DNA]</scope>
    <source>
        <strain evidence="2">JCM 18015</strain>
    </source>
</reference>
<comment type="caution">
    <text evidence="1">The sequence shown here is derived from an EMBL/GenBank/DDBJ whole genome shotgun (WGS) entry which is preliminary data.</text>
</comment>
<organism evidence="1 2">
    <name type="scientific">[Roseibacterium] beibuensis</name>
    <dbReference type="NCBI Taxonomy" id="1193142"/>
    <lineage>
        <taxon>Bacteria</taxon>
        <taxon>Pseudomonadati</taxon>
        <taxon>Pseudomonadota</taxon>
        <taxon>Alphaproteobacteria</taxon>
        <taxon>Rhodobacterales</taxon>
        <taxon>Roseobacteraceae</taxon>
        <taxon>Roseicyclus</taxon>
    </lineage>
</organism>
<name>A0ABP9L470_9RHOB</name>
<dbReference type="SUPFAM" id="SSF47226">
    <property type="entry name" value="Histidine-containing phosphotransfer domain, HPT domain"/>
    <property type="match status" value="1"/>
</dbReference>
<evidence type="ECO:0000313" key="1">
    <source>
        <dbReference type="EMBL" id="GAA5070699.1"/>
    </source>
</evidence>
<dbReference type="Gene3D" id="1.20.120.160">
    <property type="entry name" value="HPT domain"/>
    <property type="match status" value="1"/>
</dbReference>
<accession>A0ABP9L470</accession>
<evidence type="ECO:0000313" key="2">
    <source>
        <dbReference type="Proteomes" id="UP001499910"/>
    </source>
</evidence>
<keyword evidence="2" id="KW-1185">Reference proteome</keyword>
<proteinExistence type="predicted"/>
<sequence length="105" mass="10992">MDAFTADLGQPVADRLLPRFLAEADEAVHALTAADKPLLNLSEPAETEHKLAGAAATFGALALHEALARIAPRAKSEDPDMAPLLAPLGQIWTETREASARPAGS</sequence>
<dbReference type="EMBL" id="BAABHW010000002">
    <property type="protein sequence ID" value="GAA5070699.1"/>
    <property type="molecule type" value="Genomic_DNA"/>
</dbReference>
<evidence type="ECO:0008006" key="3">
    <source>
        <dbReference type="Google" id="ProtNLM"/>
    </source>
</evidence>